<comment type="caution">
    <text evidence="9">The sequence shown here is derived from an EMBL/GenBank/DDBJ whole genome shotgun (WGS) entry which is preliminary data.</text>
</comment>
<feature type="repeat" description="CSPG" evidence="5">
    <location>
        <begin position="894"/>
        <end position="988"/>
    </location>
</feature>
<dbReference type="OMA" id="VDKFNFT"/>
<evidence type="ECO:0000313" key="10">
    <source>
        <dbReference type="Proteomes" id="UP000288216"/>
    </source>
</evidence>
<dbReference type="InterPro" id="IPR039005">
    <property type="entry name" value="CSPG_rpt"/>
</dbReference>
<dbReference type="Gene3D" id="2.60.120.200">
    <property type="match status" value="2"/>
</dbReference>
<dbReference type="Proteomes" id="UP000288216">
    <property type="component" value="Unassembled WGS sequence"/>
</dbReference>
<dbReference type="Pfam" id="PF02210">
    <property type="entry name" value="Laminin_G_2"/>
    <property type="match status" value="2"/>
</dbReference>
<keyword evidence="10" id="KW-1185">Reference proteome</keyword>
<dbReference type="InterPro" id="IPR051561">
    <property type="entry name" value="FRAS1_ECM"/>
</dbReference>
<proteinExistence type="predicted"/>
<sequence length="2345" mass="261421">MGFFGKLGNVLFFLGACVSAAGLAYGASFFGSSYVQLKVKETSSKTSLSLQFHTSKSSGLLFLAAGEDDYWLVELQSGRVQVKMELGSGEKILRSERGVKLNDLALHTLDLYHEGDEVTLTVDKHSRTTVRMPGPLHELDVQHGIFVGGTGLFDKPYMEGAASNFRGCIDEVVFNQHDILSSLRTYSGFKNVHEVSAGCSDEFFAEDGEPISLFSSKSYLEFASWNAEEEAVLECTVRTTQPLGLLLYNAGRQGDFVAMEIAEGLIRVVIGKSGKKTHLSSLSKVNDNNWHDIKLRFTPKHLHLTVDEETVKVTLSSRSKNIKLRGPLFIGGIDDSTRVEVLKIGLLSLAGRKARGGSFRGCLKDVKANSQKKSLKNVLVTKDISAGCAAVNTSSPTVKTTTAQMLVVPTTSTPQVTVKPTAKAQRTKFLALSNLVVAENGQTTLESKHLKLNLDSKKLRVRQSQIIFKVTKQPSHGHLKFNTGPESEENSFTTLDLWSGRVLYVHDGSEYSHDQFSFSVFTSSKKVVPDYLKGDKQYLFNITVTPTNDAPELLLPDGNLFTLLENSKKCLTSKVVKATDIDTNSTRLQFSILGNLNVDAGFLENAMNPGMTITTFSNTDLEEGNVYYVHQGVRTSRIVLRVSDGEKVSNTVVLRIMAVPVDYKVVNNTGLVVGQSDAALITSYNLSVETNAVNQEVEIRYHIAKAPMYGEIQRLHSSTGWKKITSFSQRSVERGRIRYFGTFHELQSANVTEVFMFTVNIGSMTSEELVFPIVVEWVKFKLLKNNPLEIDKGKKQALTSENLYAVLEGARISESGLYYRSVIVPKRGQLLLNGEILKQNSSFSQKDISARKVEYELIGKPHEDIEDVFSFQLFSKQAVSRIHNFHVLIKADVNTINLTNNGLTLIEGEGELITQAELYAETLNTKSFLYTITQSPRFGKLKRINRSDSTDSNDNITTFTNEDIIGQRLMYMHDDSESTHDEFMFVAAATGGAPDNSKADLNSVSVAGTFTINIQLRNDEKPVRVVDHVFHVVRNGQRLVTTEDLRYHDPDSDFNDAQLLYTRRGIQNGDLVLVNDTSEKLFQFSQADLEQKRVLFVHHGADSGRFVLFVTDGKHYTSSLLEVSASDPYVRIANNTGLLVQKGQEKSLTTANLSVNTNLFIADESEISYRVFLPPKHGALYLNGIQAESFTQNDLKNGHVVYRHDNSNNLVDKFNFTIKVKHVLLDGGAIVRIYLESHQRAPTVIHNSNLLVDEGKPVKISKKSLQVTHEDNLPSEIIYKVKIAPAHGYLRRFAEAKGYYVGTEHKPVQYFTQQELNDGSIQYVQVRANQLRDSFTVDISNGVVELPGILILIDIIPKLIPVEVHNFTIREGASKALTEDFIQVTSSHFAELNFEYSVTEKPKRGHIENSRFPGQPLLSFTRQQVEQEFIYYIHDDSESLQDNFSIMINDTQLRKESLLWTIFINITSVNDELPTIVANKIFKVWVGSVTEITKNDLNAEDKDSSPGELVYSVTPPSNGHLALKSSPNKHILNFTQHHINNGQLVFVHNGAMSGGFNFQVTDGLNFAPRQIFSITAGALVINMEENNGLRIFPGTVKRIQPEHLKAATNDVNTGNRTIIYTLVNFPKLGKVVKVETDNMTTEATNFTQNMGVGYHSVGLNEVFIVLSAVATEGERILIDKFKLDASNLMVKLPESKHSLYEVWYQVIALPNHGVIIVGERNITEQKPYFSQFIVNKYGITYFHDNSESLQDNFTFAAWLNLKSKAASRPLNDTEVVQEMFNITITPVNDQPPELRTKAPNLRVLQGYNAALNSDHISVVDLDNRPEEIQYNIISGPNNGYVATAENLNLSIKHFTQADINNGNIWFVQDGSSSSGVFYFSVTDGEHRPLYKLFNLEVIPITITLINNSQLEIQQGQNISTITSEHLAAETNGKIMVINYEITSPPKFGHLMIGNKSVISFQQEDLVKRHLTYHMTNLSASQDSFEFTVLTSESNVSEQVVNITVRPLLKMAKDFKIPTGTTCQLGTTILDASKLANQTSSIPKFEVKRFPFYGRLVIPSHTFRGRREVAKIFTQKDIELGLLLLEIEANMTGLDLLNDSFTFVLTANNVQPAEGTFLYSIIPFNGSKVQNITSNENSSLFNSRMSTTSGQLPLGTQTEVYTLTPTKIVPRWRNKSHWGNQKSNTSAFVPDLTLASFAQQTTMQPLNGKPIAQPIQDPNSLQIILPLAFLALLLISIIIVVVLMKRKNKPKHKPLISNCPNNGGTNSPTFRPVERSPIVPAVTVTRLNTGGPSSPSTIERHNQMVKTSTSSKETSTLLYNSNQIDAEMVQHCRTTHPTLRHNQYWV</sequence>
<feature type="repeat" description="CSPG" evidence="5">
    <location>
        <begin position="426"/>
        <end position="521"/>
    </location>
</feature>
<evidence type="ECO:0000256" key="3">
    <source>
        <dbReference type="ARBA" id="ARBA00023180"/>
    </source>
</evidence>
<dbReference type="PANTHER" id="PTHR45739">
    <property type="entry name" value="MATRIX PROTEIN, PUTATIVE-RELATED"/>
    <property type="match status" value="1"/>
</dbReference>
<feature type="repeat" description="CSPG" evidence="5">
    <location>
        <begin position="551"/>
        <end position="645"/>
    </location>
</feature>
<gene>
    <name evidence="9" type="ORF">scyTo_0008778</name>
</gene>
<dbReference type="OrthoDB" id="9026019at2759"/>
<feature type="compositionally biased region" description="Polar residues" evidence="6">
    <location>
        <begin position="2257"/>
        <end position="2268"/>
    </location>
</feature>
<name>A0A401PDI2_SCYTO</name>
<dbReference type="PROSITE" id="PS51257">
    <property type="entry name" value="PROKAR_LIPOPROTEIN"/>
    <property type="match status" value="1"/>
</dbReference>
<feature type="domain" description="Laminin G" evidence="8">
    <location>
        <begin position="209"/>
        <end position="388"/>
    </location>
</feature>
<dbReference type="PROSITE" id="PS50025">
    <property type="entry name" value="LAM_G_DOMAIN"/>
    <property type="match status" value="2"/>
</dbReference>
<feature type="repeat" description="CSPG" evidence="5">
    <location>
        <begin position="662"/>
        <end position="760"/>
    </location>
</feature>
<feature type="repeat" description="CSPG" evidence="5">
    <location>
        <begin position="1021"/>
        <end position="1113"/>
    </location>
</feature>
<feature type="region of interest" description="Disordered" evidence="6">
    <location>
        <begin position="2287"/>
        <end position="2312"/>
    </location>
</feature>
<comment type="caution">
    <text evidence="4">Lacks conserved residue(s) required for the propagation of feature annotation.</text>
</comment>
<evidence type="ECO:0000256" key="2">
    <source>
        <dbReference type="ARBA" id="ARBA00022737"/>
    </source>
</evidence>
<dbReference type="Pfam" id="PF16184">
    <property type="entry name" value="Cadherin_3"/>
    <property type="match status" value="12"/>
</dbReference>
<organism evidence="9 10">
    <name type="scientific">Scyliorhinus torazame</name>
    <name type="common">Cloudy catshark</name>
    <name type="synonym">Catulus torazame</name>
    <dbReference type="NCBI Taxonomy" id="75743"/>
    <lineage>
        <taxon>Eukaryota</taxon>
        <taxon>Metazoa</taxon>
        <taxon>Chordata</taxon>
        <taxon>Craniata</taxon>
        <taxon>Vertebrata</taxon>
        <taxon>Chondrichthyes</taxon>
        <taxon>Elasmobranchii</taxon>
        <taxon>Galeomorphii</taxon>
        <taxon>Galeoidea</taxon>
        <taxon>Carcharhiniformes</taxon>
        <taxon>Scyliorhinidae</taxon>
        <taxon>Scyliorhinus</taxon>
    </lineage>
</organism>
<feature type="repeat" description="CSPG" evidence="5">
    <location>
        <begin position="1241"/>
        <end position="1340"/>
    </location>
</feature>
<evidence type="ECO:0000256" key="5">
    <source>
        <dbReference type="PROSITE-ProRule" id="PRU01201"/>
    </source>
</evidence>
<feature type="repeat" description="CSPG" evidence="5">
    <location>
        <begin position="1129"/>
        <end position="1219"/>
    </location>
</feature>
<protein>
    <recommendedName>
        <fullName evidence="8">Laminin G domain-containing protein</fullName>
    </recommendedName>
</protein>
<reference evidence="9 10" key="1">
    <citation type="journal article" date="2018" name="Nat. Ecol. Evol.">
        <title>Shark genomes provide insights into elasmobranch evolution and the origin of vertebrates.</title>
        <authorList>
            <person name="Hara Y"/>
            <person name="Yamaguchi K"/>
            <person name="Onimaru K"/>
            <person name="Kadota M"/>
            <person name="Koyanagi M"/>
            <person name="Keeley SD"/>
            <person name="Tatsumi K"/>
            <person name="Tanaka K"/>
            <person name="Motone F"/>
            <person name="Kageyama Y"/>
            <person name="Nozu R"/>
            <person name="Adachi N"/>
            <person name="Nishimura O"/>
            <person name="Nakagawa R"/>
            <person name="Tanegashima C"/>
            <person name="Kiyatake I"/>
            <person name="Matsumoto R"/>
            <person name="Murakumo K"/>
            <person name="Nishida K"/>
            <person name="Terakita A"/>
            <person name="Kuratani S"/>
            <person name="Sato K"/>
            <person name="Hyodo S Kuraku.S."/>
        </authorList>
    </citation>
    <scope>NUCLEOTIDE SEQUENCE [LARGE SCALE GENOMIC DNA]</scope>
</reference>
<feature type="repeat" description="CSPG" evidence="5">
    <location>
        <begin position="1792"/>
        <end position="1884"/>
    </location>
</feature>
<feature type="region of interest" description="Disordered" evidence="6">
    <location>
        <begin position="2253"/>
        <end position="2272"/>
    </location>
</feature>
<dbReference type="SUPFAM" id="SSF49899">
    <property type="entry name" value="Concanavalin A-like lectins/glucanases"/>
    <property type="match status" value="2"/>
</dbReference>
<dbReference type="PANTHER" id="PTHR45739:SF12">
    <property type="entry name" value="CHONDROITIN SULFATE PROTEOGLYCAN 4-LIKE ISOFORM X2"/>
    <property type="match status" value="1"/>
</dbReference>
<keyword evidence="1" id="KW-0732">Signal</keyword>
<evidence type="ECO:0000256" key="7">
    <source>
        <dbReference type="SAM" id="Phobius"/>
    </source>
</evidence>
<dbReference type="InterPro" id="IPR001791">
    <property type="entry name" value="Laminin_G"/>
</dbReference>
<evidence type="ECO:0000259" key="8">
    <source>
        <dbReference type="PROSITE" id="PS50025"/>
    </source>
</evidence>
<dbReference type="CDD" id="cd00110">
    <property type="entry name" value="LamG"/>
    <property type="match status" value="2"/>
</dbReference>
<dbReference type="EMBL" id="BFAA01003421">
    <property type="protein sequence ID" value="GCB71171.1"/>
    <property type="molecule type" value="Genomic_DNA"/>
</dbReference>
<evidence type="ECO:0000256" key="4">
    <source>
        <dbReference type="PROSITE-ProRule" id="PRU00122"/>
    </source>
</evidence>
<dbReference type="SMART" id="SM00282">
    <property type="entry name" value="LamG"/>
    <property type="match status" value="2"/>
</dbReference>
<dbReference type="InterPro" id="IPR013320">
    <property type="entry name" value="ConA-like_dom_sf"/>
</dbReference>
<dbReference type="PROSITE" id="PS51854">
    <property type="entry name" value="CSPG"/>
    <property type="match status" value="10"/>
</dbReference>
<feature type="repeat" description="CSPG" evidence="5">
    <location>
        <begin position="1358"/>
        <end position="1449"/>
    </location>
</feature>
<feature type="domain" description="Laminin G" evidence="8">
    <location>
        <begin position="26"/>
        <end position="199"/>
    </location>
</feature>
<evidence type="ECO:0000313" key="9">
    <source>
        <dbReference type="EMBL" id="GCB71171.1"/>
    </source>
</evidence>
<keyword evidence="7" id="KW-1133">Transmembrane helix</keyword>
<evidence type="ECO:0000256" key="1">
    <source>
        <dbReference type="ARBA" id="ARBA00022729"/>
    </source>
</evidence>
<feature type="compositionally biased region" description="Polar residues" evidence="6">
    <location>
        <begin position="2287"/>
        <end position="2296"/>
    </location>
</feature>
<keyword evidence="7" id="KW-0812">Transmembrane</keyword>
<feature type="repeat" description="CSPG" evidence="5">
    <location>
        <begin position="1473"/>
        <end position="1563"/>
    </location>
</feature>
<evidence type="ECO:0000256" key="6">
    <source>
        <dbReference type="SAM" id="MobiDB-lite"/>
    </source>
</evidence>
<keyword evidence="7" id="KW-0472">Membrane</keyword>
<feature type="transmembrane region" description="Helical" evidence="7">
    <location>
        <begin position="2222"/>
        <end position="2243"/>
    </location>
</feature>
<dbReference type="GO" id="GO:0009653">
    <property type="term" value="P:anatomical structure morphogenesis"/>
    <property type="evidence" value="ECO:0007669"/>
    <property type="project" value="TreeGrafter"/>
</dbReference>
<dbReference type="STRING" id="75743.A0A401PDI2"/>
<keyword evidence="3" id="KW-0325">Glycoprotein</keyword>
<keyword evidence="2" id="KW-0677">Repeat</keyword>
<accession>A0A401PDI2</accession>